<keyword evidence="2" id="KW-0012">Acyltransferase</keyword>
<keyword evidence="5" id="KW-1185">Reference proteome</keyword>
<dbReference type="PROSITE" id="PS51186">
    <property type="entry name" value="GNAT"/>
    <property type="match status" value="1"/>
</dbReference>
<keyword evidence="1" id="KW-0808">Transferase</keyword>
<feature type="domain" description="N-acetyltransferase" evidence="3">
    <location>
        <begin position="11"/>
        <end position="153"/>
    </location>
</feature>
<sequence>MSVRVGRSPEWTMRSAEPVDVEVLADLRATVMRPDLERLGRFDEHRVRQRLRDSFSSRHTSVIMADDVFAGCVTVRPAADGWWLEHFYLAPGLQGGGLGSAVLRTLLERADADGVTVRLEVLQGSAAQRLYERHGFSVESEDPIDVHMVRRPDTGLLDGPRPRGRSGAV</sequence>
<evidence type="ECO:0000256" key="2">
    <source>
        <dbReference type="ARBA" id="ARBA00023315"/>
    </source>
</evidence>
<comment type="caution">
    <text evidence="4">The sequence shown here is derived from an EMBL/GenBank/DDBJ whole genome shotgun (WGS) entry which is preliminary data.</text>
</comment>
<evidence type="ECO:0000259" key="3">
    <source>
        <dbReference type="PROSITE" id="PS51186"/>
    </source>
</evidence>
<dbReference type="Pfam" id="PF00583">
    <property type="entry name" value="Acetyltransf_1"/>
    <property type="match status" value="1"/>
</dbReference>
<dbReference type="Gene3D" id="3.40.630.30">
    <property type="match status" value="1"/>
</dbReference>
<dbReference type="CDD" id="cd04301">
    <property type="entry name" value="NAT_SF"/>
    <property type="match status" value="1"/>
</dbReference>
<evidence type="ECO:0000256" key="1">
    <source>
        <dbReference type="ARBA" id="ARBA00022679"/>
    </source>
</evidence>
<evidence type="ECO:0000313" key="5">
    <source>
        <dbReference type="Proteomes" id="UP001183390"/>
    </source>
</evidence>
<name>A0ABU2M784_9ACTN</name>
<gene>
    <name evidence="4" type="ORF">RM479_08780</name>
</gene>
<protein>
    <submittedName>
        <fullName evidence="4">GNAT family N-acetyltransferase</fullName>
    </submittedName>
</protein>
<dbReference type="InterPro" id="IPR050832">
    <property type="entry name" value="Bact_Acetyltransf"/>
</dbReference>
<dbReference type="EMBL" id="JAVREP010000004">
    <property type="protein sequence ID" value="MDT0328507.1"/>
    <property type="molecule type" value="Genomic_DNA"/>
</dbReference>
<reference evidence="5" key="1">
    <citation type="submission" date="2023-07" db="EMBL/GenBank/DDBJ databases">
        <title>30 novel species of actinomycetes from the DSMZ collection.</title>
        <authorList>
            <person name="Nouioui I."/>
        </authorList>
    </citation>
    <scope>NUCLEOTIDE SEQUENCE [LARGE SCALE GENOMIC DNA]</scope>
    <source>
        <strain evidence="5">DSM 44743</strain>
    </source>
</reference>
<proteinExistence type="predicted"/>
<dbReference type="InterPro" id="IPR000182">
    <property type="entry name" value="GNAT_dom"/>
</dbReference>
<dbReference type="PANTHER" id="PTHR43877:SF2">
    <property type="entry name" value="AMINOALKYLPHOSPHONATE N-ACETYLTRANSFERASE-RELATED"/>
    <property type="match status" value="1"/>
</dbReference>
<dbReference type="SUPFAM" id="SSF55729">
    <property type="entry name" value="Acyl-CoA N-acyltransferases (Nat)"/>
    <property type="match status" value="1"/>
</dbReference>
<dbReference type="PANTHER" id="PTHR43877">
    <property type="entry name" value="AMINOALKYLPHOSPHONATE N-ACETYLTRANSFERASE-RELATED-RELATED"/>
    <property type="match status" value="1"/>
</dbReference>
<evidence type="ECO:0000313" key="4">
    <source>
        <dbReference type="EMBL" id="MDT0328507.1"/>
    </source>
</evidence>
<organism evidence="4 5">
    <name type="scientific">Nocardiopsis lambiniae</name>
    <dbReference type="NCBI Taxonomy" id="3075539"/>
    <lineage>
        <taxon>Bacteria</taxon>
        <taxon>Bacillati</taxon>
        <taxon>Actinomycetota</taxon>
        <taxon>Actinomycetes</taxon>
        <taxon>Streptosporangiales</taxon>
        <taxon>Nocardiopsidaceae</taxon>
        <taxon>Nocardiopsis</taxon>
    </lineage>
</organism>
<dbReference type="Proteomes" id="UP001183390">
    <property type="component" value="Unassembled WGS sequence"/>
</dbReference>
<dbReference type="InterPro" id="IPR016181">
    <property type="entry name" value="Acyl_CoA_acyltransferase"/>
</dbReference>
<accession>A0ABU2M784</accession>